<gene>
    <name evidence="1" type="ORF">ACOLOM_LOCUS5246</name>
</gene>
<protein>
    <submittedName>
        <fullName evidence="1">4545_t:CDS:1</fullName>
    </submittedName>
</protein>
<organism evidence="1 2">
    <name type="scientific">Acaulospora colombiana</name>
    <dbReference type="NCBI Taxonomy" id="27376"/>
    <lineage>
        <taxon>Eukaryota</taxon>
        <taxon>Fungi</taxon>
        <taxon>Fungi incertae sedis</taxon>
        <taxon>Mucoromycota</taxon>
        <taxon>Glomeromycotina</taxon>
        <taxon>Glomeromycetes</taxon>
        <taxon>Diversisporales</taxon>
        <taxon>Acaulosporaceae</taxon>
        <taxon>Acaulospora</taxon>
    </lineage>
</organism>
<accession>A0ACA9M120</accession>
<reference evidence="1" key="1">
    <citation type="submission" date="2021-06" db="EMBL/GenBank/DDBJ databases">
        <authorList>
            <person name="Kallberg Y."/>
            <person name="Tangrot J."/>
            <person name="Rosling A."/>
        </authorList>
    </citation>
    <scope>NUCLEOTIDE SEQUENCE</scope>
    <source>
        <strain evidence="1">CL356</strain>
    </source>
</reference>
<sequence>MYSEVTHTVDANESGPFLTTILFSVEDRVGVLDECLSAVKNLNISLTRIESRPSKTPGWDYDFFIDFNSENADQLNRVAQTLEKITKQVKVIGAGNKQATEAQIPWFPRKKSDLDTFADKVLEMGEELDSDHPGAKDPVYRARRAEITRVAKTHRHGQPIPTIEYTPQEIATWDGEIKAYGAGLLSSFGELEYSLTDKPKKVPFDPYKTALQPYIVTEYQPIYFVADSFKDAQLKVREFAKTLNRPFSVRYNPYTESIEVLDNQEKIVRYAQSIKSDMDTLVNALEKLY</sequence>
<evidence type="ECO:0000313" key="1">
    <source>
        <dbReference type="EMBL" id="CAG8561352.1"/>
    </source>
</evidence>
<comment type="caution">
    <text evidence="1">The sequence shown here is derived from an EMBL/GenBank/DDBJ whole genome shotgun (WGS) entry which is preliminary data.</text>
</comment>
<dbReference type="Proteomes" id="UP000789525">
    <property type="component" value="Unassembled WGS sequence"/>
</dbReference>
<proteinExistence type="predicted"/>
<name>A0ACA9M120_9GLOM</name>
<dbReference type="EMBL" id="CAJVPT010009415">
    <property type="protein sequence ID" value="CAG8561352.1"/>
    <property type="molecule type" value="Genomic_DNA"/>
</dbReference>
<evidence type="ECO:0000313" key="2">
    <source>
        <dbReference type="Proteomes" id="UP000789525"/>
    </source>
</evidence>
<keyword evidence="2" id="KW-1185">Reference proteome</keyword>